<evidence type="ECO:0000313" key="2">
    <source>
        <dbReference type="EMBL" id="KAJ7950455.1"/>
    </source>
</evidence>
<dbReference type="Gene3D" id="2.80.10.50">
    <property type="match status" value="1"/>
</dbReference>
<feature type="chain" id="PRO_5041951982" evidence="1">
    <location>
        <begin position="29"/>
        <end position="217"/>
    </location>
</feature>
<dbReference type="Proteomes" id="UP001163823">
    <property type="component" value="Chromosome 11"/>
</dbReference>
<dbReference type="InterPro" id="IPR056368">
    <property type="entry name" value="KTI1"/>
</dbReference>
<dbReference type="SMART" id="SM00452">
    <property type="entry name" value="STI"/>
    <property type="match status" value="1"/>
</dbReference>
<dbReference type="PANTHER" id="PTHR33107:SF5">
    <property type="entry name" value="KUNITZ TRYPSIN INHIBITOR 5"/>
    <property type="match status" value="1"/>
</dbReference>
<organism evidence="2 3">
    <name type="scientific">Quillaja saponaria</name>
    <name type="common">Soap bark tree</name>
    <dbReference type="NCBI Taxonomy" id="32244"/>
    <lineage>
        <taxon>Eukaryota</taxon>
        <taxon>Viridiplantae</taxon>
        <taxon>Streptophyta</taxon>
        <taxon>Embryophyta</taxon>
        <taxon>Tracheophyta</taxon>
        <taxon>Spermatophyta</taxon>
        <taxon>Magnoliopsida</taxon>
        <taxon>eudicotyledons</taxon>
        <taxon>Gunneridae</taxon>
        <taxon>Pentapetalae</taxon>
        <taxon>rosids</taxon>
        <taxon>fabids</taxon>
        <taxon>Fabales</taxon>
        <taxon>Quillajaceae</taxon>
        <taxon>Quillaja</taxon>
    </lineage>
</organism>
<dbReference type="PROSITE" id="PS00283">
    <property type="entry name" value="SOYBEAN_KUNITZ"/>
    <property type="match status" value="1"/>
</dbReference>
<dbReference type="CDD" id="cd00178">
    <property type="entry name" value="beta-trefoil_STI"/>
    <property type="match status" value="1"/>
</dbReference>
<comment type="caution">
    <text evidence="2">The sequence shown here is derived from an EMBL/GenBank/DDBJ whole genome shotgun (WGS) entry which is preliminary data.</text>
</comment>
<dbReference type="KEGG" id="qsa:O6P43_026646"/>
<dbReference type="PANTHER" id="PTHR33107">
    <property type="entry name" value="KUNITZ TRYPSIN INHIBITOR 2"/>
    <property type="match status" value="1"/>
</dbReference>
<name>A0AAD7L4H8_QUISA</name>
<dbReference type="EMBL" id="JARAOO010000011">
    <property type="protein sequence ID" value="KAJ7950455.1"/>
    <property type="molecule type" value="Genomic_DNA"/>
</dbReference>
<dbReference type="GO" id="GO:0004866">
    <property type="term" value="F:endopeptidase inhibitor activity"/>
    <property type="evidence" value="ECO:0007669"/>
    <property type="project" value="InterPro"/>
</dbReference>
<gene>
    <name evidence="2" type="ORF">O6P43_026646</name>
</gene>
<feature type="signal peptide" evidence="1">
    <location>
        <begin position="1"/>
        <end position="28"/>
    </location>
</feature>
<evidence type="ECO:0000313" key="3">
    <source>
        <dbReference type="Proteomes" id="UP001163823"/>
    </source>
</evidence>
<sequence length="217" mass="23790">MKTTNPLLAISCFLIFFAFTTKPFYASAEPVVDTDGEPLQWFTNYYVRIIILGPPRAGLGLDTLNNQSCPLYVSYETESYGFPVSFSPLLSKLPFVPTSTELNIHTSALTICIQTLVWKIVPDSKSGVSFVSANGDISPGTGGASSRFKIEKSGEKDDVYNLVFCLPGTQQDVCNGLGIHSDEDGKLFLAWAEELNPIQVVFIKDQLPQLPKNILQA</sequence>
<accession>A0AAD7L4H8</accession>
<dbReference type="InterPro" id="IPR011065">
    <property type="entry name" value="Kunitz_inhibitor_STI-like_sf"/>
</dbReference>
<keyword evidence="1" id="KW-0732">Signal</keyword>
<proteinExistence type="predicted"/>
<evidence type="ECO:0000256" key="1">
    <source>
        <dbReference type="SAM" id="SignalP"/>
    </source>
</evidence>
<dbReference type="InterPro" id="IPR002160">
    <property type="entry name" value="Prot_inh_Kunz-lg"/>
</dbReference>
<keyword evidence="3" id="KW-1185">Reference proteome</keyword>
<dbReference type="SUPFAM" id="SSF50386">
    <property type="entry name" value="STI-like"/>
    <property type="match status" value="1"/>
</dbReference>
<protein>
    <submittedName>
        <fullName evidence="2">Kunitz trypsin inhibitor</fullName>
    </submittedName>
</protein>
<reference evidence="2" key="1">
    <citation type="journal article" date="2023" name="Science">
        <title>Elucidation of the pathway for biosynthesis of saponin adjuvants from the soapbark tree.</title>
        <authorList>
            <person name="Reed J."/>
            <person name="Orme A."/>
            <person name="El-Demerdash A."/>
            <person name="Owen C."/>
            <person name="Martin L.B.B."/>
            <person name="Misra R.C."/>
            <person name="Kikuchi S."/>
            <person name="Rejzek M."/>
            <person name="Martin A.C."/>
            <person name="Harkess A."/>
            <person name="Leebens-Mack J."/>
            <person name="Louveau T."/>
            <person name="Stephenson M.J."/>
            <person name="Osbourn A."/>
        </authorList>
    </citation>
    <scope>NUCLEOTIDE SEQUENCE</scope>
    <source>
        <strain evidence="2">S10</strain>
    </source>
</reference>
<dbReference type="AlphaFoldDB" id="A0AAD7L4H8"/>
<dbReference type="Pfam" id="PF00197">
    <property type="entry name" value="Kunitz_legume"/>
    <property type="match status" value="1"/>
</dbReference>